<evidence type="ECO:0000313" key="3">
    <source>
        <dbReference type="Proteomes" id="UP001597414"/>
    </source>
</evidence>
<feature type="transmembrane region" description="Helical" evidence="1">
    <location>
        <begin position="83"/>
        <end position="104"/>
    </location>
</feature>
<sequence>MEEAFSQKFILLQRGSNQKSRLKFEIGEDLTYKSKELDFYVTDKIVDITPEAIVLTENLLVPSDITSIYIKNKDPRNSTIKNLGYLGIGGGVIFLIATSVNSLYQSGDLSQVGDTIAWPIGMVAGGFLISKLQYKEFKNRGKNKIQLVILYGE</sequence>
<comment type="caution">
    <text evidence="2">The sequence shown here is derived from an EMBL/GenBank/DDBJ whole genome shotgun (WGS) entry which is preliminary data.</text>
</comment>
<organism evidence="2 3">
    <name type="scientific">Shivajiella indica</name>
    <dbReference type="NCBI Taxonomy" id="872115"/>
    <lineage>
        <taxon>Bacteria</taxon>
        <taxon>Pseudomonadati</taxon>
        <taxon>Bacteroidota</taxon>
        <taxon>Cytophagia</taxon>
        <taxon>Cytophagales</taxon>
        <taxon>Cyclobacteriaceae</taxon>
        <taxon>Shivajiella</taxon>
    </lineage>
</organism>
<name>A0ABW5B9L3_9BACT</name>
<proteinExistence type="predicted"/>
<dbReference type="EMBL" id="JBHUIV010000016">
    <property type="protein sequence ID" value="MFD2201891.1"/>
    <property type="molecule type" value="Genomic_DNA"/>
</dbReference>
<protein>
    <submittedName>
        <fullName evidence="2">Uncharacterized protein</fullName>
    </submittedName>
</protein>
<feature type="transmembrane region" description="Helical" evidence="1">
    <location>
        <begin position="116"/>
        <end position="134"/>
    </location>
</feature>
<dbReference type="RefSeq" id="WP_380802022.1">
    <property type="nucleotide sequence ID" value="NZ_JBHUIV010000016.1"/>
</dbReference>
<dbReference type="Proteomes" id="UP001597414">
    <property type="component" value="Unassembled WGS sequence"/>
</dbReference>
<keyword evidence="1" id="KW-1133">Transmembrane helix</keyword>
<keyword evidence="1" id="KW-0812">Transmembrane</keyword>
<reference evidence="3" key="1">
    <citation type="journal article" date="2019" name="Int. J. Syst. Evol. Microbiol.">
        <title>The Global Catalogue of Microorganisms (GCM) 10K type strain sequencing project: providing services to taxonomists for standard genome sequencing and annotation.</title>
        <authorList>
            <consortium name="The Broad Institute Genomics Platform"/>
            <consortium name="The Broad Institute Genome Sequencing Center for Infectious Disease"/>
            <person name="Wu L."/>
            <person name="Ma J."/>
        </authorList>
    </citation>
    <scope>NUCLEOTIDE SEQUENCE [LARGE SCALE GENOMIC DNA]</scope>
    <source>
        <strain evidence="3">KCTC 19812</strain>
    </source>
</reference>
<accession>A0ABW5B9L3</accession>
<gene>
    <name evidence="2" type="ORF">ACFSKV_09945</name>
</gene>
<evidence type="ECO:0000256" key="1">
    <source>
        <dbReference type="SAM" id="Phobius"/>
    </source>
</evidence>
<evidence type="ECO:0000313" key="2">
    <source>
        <dbReference type="EMBL" id="MFD2201891.1"/>
    </source>
</evidence>
<keyword evidence="1" id="KW-0472">Membrane</keyword>
<keyword evidence="3" id="KW-1185">Reference proteome</keyword>